<protein>
    <submittedName>
        <fullName evidence="1">Uncharacterized protein</fullName>
    </submittedName>
</protein>
<sequence>MANPFGLIGSLFKGGSKTSQVYLDEIIKQRIEAKVQNQANAVQTEICNNILKTVFEGKDENYSELLNSLNFT</sequence>
<comment type="caution">
    <text evidence="1">The sequence shown here is derived from an EMBL/GenBank/DDBJ whole genome shotgun (WGS) entry which is preliminary data.</text>
</comment>
<accession>A0ABM9ANM0</accession>
<proteinExistence type="predicted"/>
<keyword evidence="2" id="KW-1185">Reference proteome</keyword>
<evidence type="ECO:0000313" key="2">
    <source>
        <dbReference type="Proteomes" id="UP000837932"/>
    </source>
</evidence>
<dbReference type="Proteomes" id="UP000837932">
    <property type="component" value="Unassembled WGS sequence"/>
</dbReference>
<evidence type="ECO:0000313" key="1">
    <source>
        <dbReference type="EMBL" id="CAH0994857.1"/>
    </source>
</evidence>
<name>A0ABM9ANM0_9BACT</name>
<reference evidence="1" key="1">
    <citation type="submission" date="2021-12" db="EMBL/GenBank/DDBJ databases">
        <authorList>
            <person name="Rodrigo-Torres L."/>
            <person name="Arahal R. D."/>
            <person name="Lucena T."/>
        </authorList>
    </citation>
    <scope>NUCLEOTIDE SEQUENCE</scope>
    <source>
        <strain evidence="1">CECT 8858</strain>
    </source>
</reference>
<gene>
    <name evidence="1" type="ORF">EMA8858_00969</name>
</gene>
<dbReference type="EMBL" id="CAKLPY010000001">
    <property type="protein sequence ID" value="CAH0994857.1"/>
    <property type="molecule type" value="Genomic_DNA"/>
</dbReference>
<organism evidence="1 2">
    <name type="scientific">Emticicia aquatica</name>
    <dbReference type="NCBI Taxonomy" id="1681835"/>
    <lineage>
        <taxon>Bacteria</taxon>
        <taxon>Pseudomonadati</taxon>
        <taxon>Bacteroidota</taxon>
        <taxon>Cytophagia</taxon>
        <taxon>Cytophagales</taxon>
        <taxon>Leadbetterellaceae</taxon>
        <taxon>Emticicia</taxon>
    </lineage>
</organism>
<dbReference type="RefSeq" id="WP_238804998.1">
    <property type="nucleotide sequence ID" value="NZ_CAKLPY010000001.1"/>
</dbReference>